<evidence type="ECO:0000313" key="1">
    <source>
        <dbReference type="EMBL" id="GEN74324.1"/>
    </source>
</evidence>
<reference evidence="1 2" key="1">
    <citation type="submission" date="2019-07" db="EMBL/GenBank/DDBJ databases">
        <title>Whole genome shotgun sequence of Chryseobacterium hagamense NBRC 105253.</title>
        <authorList>
            <person name="Hosoyama A."/>
            <person name="Uohara A."/>
            <person name="Ohji S."/>
            <person name="Ichikawa N."/>
        </authorList>
    </citation>
    <scope>NUCLEOTIDE SEQUENCE [LARGE SCALE GENOMIC DNA]</scope>
    <source>
        <strain evidence="1 2">NBRC 105253</strain>
    </source>
</reference>
<comment type="caution">
    <text evidence="1">The sequence shown here is derived from an EMBL/GenBank/DDBJ whole genome shotgun (WGS) entry which is preliminary data.</text>
</comment>
<dbReference type="EMBL" id="BJYJ01000001">
    <property type="protein sequence ID" value="GEN74324.1"/>
    <property type="molecule type" value="Genomic_DNA"/>
</dbReference>
<dbReference type="AlphaFoldDB" id="A0A511YGJ2"/>
<gene>
    <name evidence="1" type="ORF">CHA01nite_00640</name>
</gene>
<evidence type="ECO:0000313" key="2">
    <source>
        <dbReference type="Proteomes" id="UP000321863"/>
    </source>
</evidence>
<organism evidence="1 2">
    <name type="scientific">Chryseobacterium hagamense</name>
    <dbReference type="NCBI Taxonomy" id="395935"/>
    <lineage>
        <taxon>Bacteria</taxon>
        <taxon>Pseudomonadati</taxon>
        <taxon>Bacteroidota</taxon>
        <taxon>Flavobacteriia</taxon>
        <taxon>Flavobacteriales</taxon>
        <taxon>Weeksellaceae</taxon>
        <taxon>Chryseobacterium group</taxon>
        <taxon>Chryseobacterium</taxon>
    </lineage>
</organism>
<accession>A0A511YGJ2</accession>
<name>A0A511YGJ2_9FLAO</name>
<dbReference type="Proteomes" id="UP000321863">
    <property type="component" value="Unassembled WGS sequence"/>
</dbReference>
<sequence>MGGRFFLLGILLFAFLRISGQTDVVHLRINLYPVQIISVGEGPKSANKADQKYFTVSSTTGFEINVDRRTSDAGNLKVINSNKGAAHKDFAIDYHTNRTSREIYADQSLNSADIILTLISQ</sequence>
<protein>
    <submittedName>
        <fullName evidence="1">Uncharacterized protein</fullName>
    </submittedName>
</protein>
<keyword evidence="2" id="KW-1185">Reference proteome</keyword>
<proteinExistence type="predicted"/>